<evidence type="ECO:0000256" key="1">
    <source>
        <dbReference type="ARBA" id="ARBA00023015"/>
    </source>
</evidence>
<dbReference type="RefSeq" id="WP_090496109.1">
    <property type="nucleotide sequence ID" value="NZ_FNCH01000001.1"/>
</dbReference>
<feature type="domain" description="HTH araC/xylS-type" evidence="4">
    <location>
        <begin position="199"/>
        <end position="304"/>
    </location>
</feature>
<dbReference type="PANTHER" id="PTHR43280">
    <property type="entry name" value="ARAC-FAMILY TRANSCRIPTIONAL REGULATOR"/>
    <property type="match status" value="1"/>
</dbReference>
<dbReference type="SUPFAM" id="SSF51215">
    <property type="entry name" value="Regulatory protein AraC"/>
    <property type="match status" value="1"/>
</dbReference>
<gene>
    <name evidence="5" type="ORF">SAMN05421827_101107</name>
</gene>
<evidence type="ECO:0000313" key="5">
    <source>
        <dbReference type="EMBL" id="SDF65541.1"/>
    </source>
</evidence>
<dbReference type="SUPFAM" id="SSF46689">
    <property type="entry name" value="Homeodomain-like"/>
    <property type="match status" value="1"/>
</dbReference>
<dbReference type="EMBL" id="FNCH01000001">
    <property type="protein sequence ID" value="SDF65541.1"/>
    <property type="molecule type" value="Genomic_DNA"/>
</dbReference>
<dbReference type="PROSITE" id="PS01124">
    <property type="entry name" value="HTH_ARAC_FAMILY_2"/>
    <property type="match status" value="1"/>
</dbReference>
<name>A0A1G7MV59_9SPHI</name>
<sequence>MKGKEDKLIRFISISESHQAFGLPAPQHPLISLVHFNQNNPFNTAMAPIYDVLSFYKITFITRNRGRLKYGRNYYDFDEGSMLFMAPNQLIGSTDYNSETYCYILLIHPDFLLGHPIARKIKQYSYFSYASNEALHLSVAEREIILSVYQIMEQELNSRVDEFSQEVVIAQLELLLSYVNRFYKRQFITRKTANNDILQRTESILDNYLNNQEALRQGLPTVHYLSEQLNISSGYLSDMLRTLIGQNAQQYIRSKLIEKAKERLTGTDLTVAEIAYELGFEHPQSFSKMFRVRTGLSPMEFRIAYD</sequence>
<dbReference type="InterPro" id="IPR020449">
    <property type="entry name" value="Tscrpt_reg_AraC-type_HTH"/>
</dbReference>
<keyword evidence="3" id="KW-0804">Transcription</keyword>
<dbReference type="GO" id="GO:0043565">
    <property type="term" value="F:sequence-specific DNA binding"/>
    <property type="evidence" value="ECO:0007669"/>
    <property type="project" value="InterPro"/>
</dbReference>
<dbReference type="AlphaFoldDB" id="A0A1G7MV59"/>
<dbReference type="InterPro" id="IPR009057">
    <property type="entry name" value="Homeodomain-like_sf"/>
</dbReference>
<dbReference type="SMART" id="SM00342">
    <property type="entry name" value="HTH_ARAC"/>
    <property type="match status" value="1"/>
</dbReference>
<proteinExistence type="predicted"/>
<keyword evidence="6" id="KW-1185">Reference proteome</keyword>
<evidence type="ECO:0000256" key="2">
    <source>
        <dbReference type="ARBA" id="ARBA00023125"/>
    </source>
</evidence>
<dbReference type="PRINTS" id="PR00032">
    <property type="entry name" value="HTHARAC"/>
</dbReference>
<evidence type="ECO:0000259" key="4">
    <source>
        <dbReference type="PROSITE" id="PS01124"/>
    </source>
</evidence>
<dbReference type="OrthoDB" id="9816214at2"/>
<dbReference type="PANTHER" id="PTHR43280:SF32">
    <property type="entry name" value="TRANSCRIPTIONAL REGULATORY PROTEIN"/>
    <property type="match status" value="1"/>
</dbReference>
<keyword evidence="2" id="KW-0238">DNA-binding</keyword>
<dbReference type="Pfam" id="PF12833">
    <property type="entry name" value="HTH_18"/>
    <property type="match status" value="1"/>
</dbReference>
<reference evidence="6" key="1">
    <citation type="submission" date="2016-10" db="EMBL/GenBank/DDBJ databases">
        <authorList>
            <person name="Varghese N."/>
            <person name="Submissions S."/>
        </authorList>
    </citation>
    <scope>NUCLEOTIDE SEQUENCE [LARGE SCALE GENOMIC DNA]</scope>
    <source>
        <strain evidence="6">DSM 17933</strain>
    </source>
</reference>
<dbReference type="InterPro" id="IPR037923">
    <property type="entry name" value="HTH-like"/>
</dbReference>
<dbReference type="InterPro" id="IPR018060">
    <property type="entry name" value="HTH_AraC"/>
</dbReference>
<dbReference type="Gene3D" id="1.10.10.60">
    <property type="entry name" value="Homeodomain-like"/>
    <property type="match status" value="1"/>
</dbReference>
<dbReference type="STRING" id="405671.SAMN05421827_101107"/>
<dbReference type="GO" id="GO:0003700">
    <property type="term" value="F:DNA-binding transcription factor activity"/>
    <property type="evidence" value="ECO:0007669"/>
    <property type="project" value="InterPro"/>
</dbReference>
<evidence type="ECO:0000256" key="3">
    <source>
        <dbReference type="ARBA" id="ARBA00023163"/>
    </source>
</evidence>
<evidence type="ECO:0000313" key="6">
    <source>
        <dbReference type="Proteomes" id="UP000199643"/>
    </source>
</evidence>
<accession>A0A1G7MV59</accession>
<dbReference type="Proteomes" id="UP000199643">
    <property type="component" value="Unassembled WGS sequence"/>
</dbReference>
<keyword evidence="1" id="KW-0805">Transcription regulation</keyword>
<protein>
    <submittedName>
        <fullName evidence="5">Helix-turn-helix domain-containing protein</fullName>
    </submittedName>
</protein>
<organism evidence="5 6">
    <name type="scientific">Pedobacter terrae</name>
    <dbReference type="NCBI Taxonomy" id="405671"/>
    <lineage>
        <taxon>Bacteria</taxon>
        <taxon>Pseudomonadati</taxon>
        <taxon>Bacteroidota</taxon>
        <taxon>Sphingobacteriia</taxon>
        <taxon>Sphingobacteriales</taxon>
        <taxon>Sphingobacteriaceae</taxon>
        <taxon>Pedobacter</taxon>
    </lineage>
</organism>